<dbReference type="PANTHER" id="PTHR15977">
    <property type="entry name" value="CILIA- AND FLAGELLA-ASSOCIATED PROTEIN 46"/>
    <property type="match status" value="1"/>
</dbReference>
<feature type="region of interest" description="Disordered" evidence="2">
    <location>
        <begin position="1204"/>
        <end position="1236"/>
    </location>
</feature>
<feature type="compositionally biased region" description="Basic and acidic residues" evidence="2">
    <location>
        <begin position="1575"/>
        <end position="1586"/>
    </location>
</feature>
<protein>
    <submittedName>
        <fullName evidence="3">Cilia- and flagella-associated protein 46</fullName>
    </submittedName>
</protein>
<feature type="coiled-coil region" evidence="1">
    <location>
        <begin position="2127"/>
        <end position="2154"/>
    </location>
</feature>
<feature type="compositionally biased region" description="Low complexity" evidence="2">
    <location>
        <begin position="1458"/>
        <end position="1467"/>
    </location>
</feature>
<dbReference type="SUPFAM" id="SSF48452">
    <property type="entry name" value="TPR-like"/>
    <property type="match status" value="1"/>
</dbReference>
<dbReference type="EMBL" id="CAJPWZ010000910">
    <property type="protein sequence ID" value="CAG2203027.1"/>
    <property type="molecule type" value="Genomic_DNA"/>
</dbReference>
<feature type="region of interest" description="Disordered" evidence="2">
    <location>
        <begin position="906"/>
        <end position="946"/>
    </location>
</feature>
<organism evidence="3 4">
    <name type="scientific">Mytilus edulis</name>
    <name type="common">Blue mussel</name>
    <dbReference type="NCBI Taxonomy" id="6550"/>
    <lineage>
        <taxon>Eukaryota</taxon>
        <taxon>Metazoa</taxon>
        <taxon>Spiralia</taxon>
        <taxon>Lophotrochozoa</taxon>
        <taxon>Mollusca</taxon>
        <taxon>Bivalvia</taxon>
        <taxon>Autobranchia</taxon>
        <taxon>Pteriomorphia</taxon>
        <taxon>Mytilida</taxon>
        <taxon>Mytiloidea</taxon>
        <taxon>Mytilidae</taxon>
        <taxon>Mytilinae</taxon>
        <taxon>Mytilus</taxon>
    </lineage>
</organism>
<feature type="compositionally biased region" description="Basic and acidic residues" evidence="2">
    <location>
        <begin position="710"/>
        <end position="719"/>
    </location>
</feature>
<name>A0A8S3R7B9_MYTED</name>
<evidence type="ECO:0000256" key="1">
    <source>
        <dbReference type="SAM" id="Coils"/>
    </source>
</evidence>
<accession>A0A8S3R7B9</accession>
<dbReference type="EMBL" id="CAJPWZ010000910">
    <property type="protein sequence ID" value="CAG2203026.1"/>
    <property type="molecule type" value="Genomic_DNA"/>
</dbReference>
<keyword evidence="3" id="KW-0282">Flagellum</keyword>
<dbReference type="InterPro" id="IPR057466">
    <property type="entry name" value="CFAP46_TPR"/>
</dbReference>
<evidence type="ECO:0000313" key="3">
    <source>
        <dbReference type="EMBL" id="CAG2203025.1"/>
    </source>
</evidence>
<dbReference type="PANTHER" id="PTHR15977:SF15">
    <property type="entry name" value="CILIA- AND FLAGELLA-ASSOCIATED PROTEIN 46"/>
    <property type="match status" value="1"/>
</dbReference>
<feature type="region of interest" description="Disordered" evidence="2">
    <location>
        <begin position="2438"/>
        <end position="2457"/>
    </location>
</feature>
<feature type="compositionally biased region" description="Basic and acidic residues" evidence="2">
    <location>
        <begin position="1407"/>
        <end position="1428"/>
    </location>
</feature>
<sequence>MDTSIRTLLAAAQKHAGPEKNQPLHQAYSLLRNVAESKPAIDAPESFGPDLYVICAETAFQNGLTEMARECLKMYFMKPPPGNQFLCRAYLCQAQLLAPKEANDPEQLEKAVVYLIKAINFAKNNQRYHFLVYNASVIYWQFCRPFLKPRYRQYLAHSLHQVVKALDDIDDQDFEWRAQLMIALIECHLDAGKKTDATGIAGPAASFIKQNVPQLYKQVFGLIVRNQLLEAAKLHKDVKNSPELAVYYKILKLKVANDISEPRDYYSEMQHILNQMGVPQTLNPNRGKSRASHPTTTTSPAGRSQEEERLSASSSGQHESRKEVSKYPSKTPVKGRRTPTPTSTKKLQPESLDNNLDVNAPDRPYLLLELARFCLELDFPDLAQDCVDQMKNSNVKDPGFFLELEFLQSDLTVKSLGDKQESYQKSFQLIFCISQPVRLQAIKRCEETMMNAIRNGDPNVIQAGCVTTFNLCLPLIQSNLRKHIRKPLTLLAEALEEIHSLLINLRCQIHTELSKCEEDQEQIQVAMDHLKKAIQLDDGAVYKERLEVALHRLELRAQLYKQPDRPEDMAAMIIEQARKADSGTMRMKRSLLVKAGEALAPDAFQLVLDSESDTKDVTGGKAPQTQIKKLANKARQFNKCVKKAEGHLKRLGDENDRESHGDGREEARLWGDLAKTARKQEVWDVCRVAARFCLLYDDDRWKNVSPIKTESPKPEKMRDTGASVVSTVPEGTTSGTDLGDKKRPVPLYDKDLIRMLAEVQFIQGEAMVHLLRTEGVELNDMPIPPVDKSKRPKGYVAKKPEEDPDWLEYCDWIKSLSQDGTKSFLRGLDLGVELEEPWLVCCASAYIWNYNNHVLTQNRHREIMDPLMACFDGLKKVGHAGETVMLVNVCGALAFALMKPWIPDGNKEPELPSPTPSQSPASKKGSKAPKDAKNKPTSTTQISISPDALPDLKKAIEVCEYAIEVTNGNNPLHVIPMANRLALLQTWVAAKQMAQQQIAKTFGADDEPYTEGQRQMTRAIVAVEMLHLSRNGILEFKDTPPVAEIASMIEECKWADKFVELQLWARLTYLSYLQKNHTLVMRCSKNALRFAVTGTQSKGKKIEAHRYLVEQEMLSYASGILGQSLMDNMAGKNAIRREAMEAFLNSARYARNADNYEMVMTAARHYWNACVPLVSQPIERELLREPIKMILQCITSTAEKIKKKEEKQEGEGEENEETTKEVAVPQKSQSTIGSPEDDLTLRASMYGVLFQSFADKKQWEEGLRTMDQAINDMPRTKHRLTMDQAINDMPRTKHRLLIFKHRVMTKAKLGRSVNMDIQKFKDESEDYVAHMWRRVALSSKETLEQLISYQAAIEALNSPSNEWLKVDLLIEFGQWLYSNEFPLQDAIDQIEWAVDIILNMKTETDLKKEQGKSAGADRRKGKKGDKGKPKGRSSAKSRGAATPVPTQEEVKKVGDGTGSDTRSITSDSDSELNHEGIIPVTKQAIIGVLPANTALTVNDLEDVRQIDSLIRTHILLAELAGHDSPCYKDYLLMAQTYILRLLQVTVSQTGPVIKEIAKNPPAQDPKAMSAKGKKGGKEKEAAPPKEKPKRKGPLDILPSTVEEWSIYDIPEEVMEAFNHDLMKTSGINNTTIVKPMLTMYYLDQLLVRLRGIGYNHLTFPILVTCDILSRNLLKNNPLYVLVHSRSRDEIALWKEKQIQVAREEMRVKESLARLKEEAHNQKKTPQPRTAPSSAAVSKVEDQVIESHLGKVLSIITYREVWTDTAELLIRQCNYQAAREYLNEAFNAALAFEDKVLQARILYFLGKLSLAESQHGQAFNFCQQAQAIHHGDEMFWYETTMLMVDATLHDYESRNCKRIARGVLIHGLNEFMRICDERPNRNSVTAFIVAMMEAKLAEIQTDIIFEDEERDLNDPKVMKAVLTACEKFESASEKLIMMKFRREVLPIMKKHAGVLQKLARKAIEKEICHTYYLQGVMVLKEAVCIAEEAYQDVLTLLSLQEVRNLSLPIQRELADIKICCGEMMLEMFQVHSKEMRNIQLQDMRKGSVMMMVEDFIRTTPHYTHMEKEWVDMTKVLGEDAILKFEDAHNLGISVPRIRARALCCLGQTMRAYSTFISPDPPTQWLVHEMELEKVADSVEEEEKEEKAEVDMASKNYIRYSKQMKDMKDQDEVSRHYLLQASECLVQALNLSLQKGFVDIAGTTSLELVDCYGQYDPQSASQFLALFQSCSASQTLKTLLSKAQVDPRTSKLAALLHQRDHLIDGDLTANLSCGSLMSTVQKSLDENWQNFQPTLISLYFNTVQIGPICMVLYWINQRLSQLVVKIHKAQTTPVPSRSKVYGVETSPQLLDELLTKFADHKQSVQQLLLKQEYQRAQAMMRQKMLENLDESLKKSTREPIYDEDDAEEEARLQEEFKELLNDMEAYLKPITAQLTGTLSPEALTPASNPNQKASLEPPPSSECVILLADPMLMQMPLEALQFLQLDNIISISRDFSLQMFNHRGFKEEGAQEDSAGGDKKKPKSSKTAENPLSRIPGMRDASKRTAKIIPLSRDVPSWCHAVDTHNFRYFVDTHLDSAETEENKPVEVFQTVLEEYDQQFTARWLGVMGDDHAPSVGEWEIYLAENSSFVFYGMEKFIKYIPPEKLTALNIPECSIVYLLDMAQTSKSFTRQSKLDVLKSSSILNLEKPVEMAMLTNLLEGGKTPGETVRYLLAPNLRPKKEEVTDAKLAQSQTKGEAEDEPSEFSYREAKEAIDSPELDRSQYNMVVYGLPNIVVIQQQVLTPQCNIPVPSLTELVIPLLYWTRQVLTPQCNIPVPSLTELVIPLLYWTRQVLTPQCNIPVPSLTELVIPLLYWTRQVFTLQCNIPVPSLTELVIPLLYWTRQVFTLQCNIPVPSLTELVIPLLYWTRQVLTPQCNIPVPSLTELVIPLLYWTRQVLTPPV</sequence>
<dbReference type="EMBL" id="CAJPWZ010000910">
    <property type="protein sequence ID" value="CAG2203025.1"/>
    <property type="molecule type" value="Genomic_DNA"/>
</dbReference>
<dbReference type="GO" id="GO:0060294">
    <property type="term" value="P:cilium movement involved in cell motility"/>
    <property type="evidence" value="ECO:0007669"/>
    <property type="project" value="InterPro"/>
</dbReference>
<feature type="region of interest" description="Disordered" evidence="2">
    <location>
        <begin position="1556"/>
        <end position="1595"/>
    </location>
</feature>
<dbReference type="Pfam" id="PF25439">
    <property type="entry name" value="TPR_CFAP46_N"/>
    <property type="match status" value="1"/>
</dbReference>
<dbReference type="OrthoDB" id="68437at2759"/>
<evidence type="ECO:0000256" key="2">
    <source>
        <dbReference type="SAM" id="MobiDB-lite"/>
    </source>
</evidence>
<dbReference type="InterPro" id="IPR039586">
    <property type="entry name" value="CFAP46"/>
</dbReference>
<feature type="compositionally biased region" description="Polar residues" evidence="2">
    <location>
        <begin position="278"/>
        <end position="302"/>
    </location>
</feature>
<proteinExistence type="predicted"/>
<keyword evidence="1" id="KW-0175">Coiled coil</keyword>
<feature type="compositionally biased region" description="Polar residues" evidence="2">
    <location>
        <begin position="723"/>
        <end position="736"/>
    </location>
</feature>
<dbReference type="InterPro" id="IPR011990">
    <property type="entry name" value="TPR-like_helical_dom_sf"/>
</dbReference>
<dbReference type="Proteomes" id="UP000683360">
    <property type="component" value="Unassembled WGS sequence"/>
</dbReference>
<keyword evidence="3" id="KW-0969">Cilium</keyword>
<gene>
    <name evidence="3" type="ORF">MEDL_17567</name>
</gene>
<feature type="region of interest" description="Disordered" evidence="2">
    <location>
        <begin position="2720"/>
        <end position="2744"/>
    </location>
</feature>
<feature type="region of interest" description="Disordered" evidence="2">
    <location>
        <begin position="278"/>
        <end position="356"/>
    </location>
</feature>
<evidence type="ECO:0000313" key="4">
    <source>
        <dbReference type="Proteomes" id="UP000683360"/>
    </source>
</evidence>
<keyword evidence="4" id="KW-1185">Reference proteome</keyword>
<reference evidence="3" key="1">
    <citation type="submission" date="2021-03" db="EMBL/GenBank/DDBJ databases">
        <authorList>
            <person name="Bekaert M."/>
        </authorList>
    </citation>
    <scope>NUCLEOTIDE SEQUENCE</scope>
</reference>
<keyword evidence="3" id="KW-0966">Cell projection</keyword>
<dbReference type="GO" id="GO:0035082">
    <property type="term" value="P:axoneme assembly"/>
    <property type="evidence" value="ECO:0007669"/>
    <property type="project" value="InterPro"/>
</dbReference>
<feature type="region of interest" description="Disordered" evidence="2">
    <location>
        <begin position="2504"/>
        <end position="2537"/>
    </location>
</feature>
<comment type="caution">
    <text evidence="3">The sequence shown here is derived from an EMBL/GenBank/DDBJ whole genome shotgun (WGS) entry which is preliminary data.</text>
</comment>
<feature type="region of interest" description="Disordered" evidence="2">
    <location>
        <begin position="1407"/>
        <end position="1473"/>
    </location>
</feature>
<feature type="region of interest" description="Disordered" evidence="2">
    <location>
        <begin position="707"/>
        <end position="741"/>
    </location>
</feature>
<feature type="compositionally biased region" description="Polar residues" evidence="2">
    <location>
        <begin position="339"/>
        <end position="356"/>
    </location>
</feature>